<accession>A0A9P0LLU3</accession>
<gene>
    <name evidence="1" type="ORF">ACAOBT_LOCUS26066</name>
</gene>
<comment type="caution">
    <text evidence="1">The sequence shown here is derived from an EMBL/GenBank/DDBJ whole genome shotgun (WGS) entry which is preliminary data.</text>
</comment>
<evidence type="ECO:0000313" key="2">
    <source>
        <dbReference type="Proteomes" id="UP001152888"/>
    </source>
</evidence>
<evidence type="ECO:0000313" key="1">
    <source>
        <dbReference type="EMBL" id="CAH2001235.1"/>
    </source>
</evidence>
<sequence length="125" mass="14042">MYASTKKNTAICLCKLQICFKEDSKFSYSYGRCKKQLADKSTTTPVPIPIQQSQYSDVLKKRCEEVIVIKPKDKTQDSSKTKKAVEEKINPAEIGVGVSRVKYVKEGGIAISCTKKKTLPTYLRI</sequence>
<dbReference type="AlphaFoldDB" id="A0A9P0LLU3"/>
<dbReference type="OrthoDB" id="6774817at2759"/>
<protein>
    <submittedName>
        <fullName evidence="1">Uncharacterized protein</fullName>
    </submittedName>
</protein>
<organism evidence="1 2">
    <name type="scientific">Acanthoscelides obtectus</name>
    <name type="common">Bean weevil</name>
    <name type="synonym">Bruchus obtectus</name>
    <dbReference type="NCBI Taxonomy" id="200917"/>
    <lineage>
        <taxon>Eukaryota</taxon>
        <taxon>Metazoa</taxon>
        <taxon>Ecdysozoa</taxon>
        <taxon>Arthropoda</taxon>
        <taxon>Hexapoda</taxon>
        <taxon>Insecta</taxon>
        <taxon>Pterygota</taxon>
        <taxon>Neoptera</taxon>
        <taxon>Endopterygota</taxon>
        <taxon>Coleoptera</taxon>
        <taxon>Polyphaga</taxon>
        <taxon>Cucujiformia</taxon>
        <taxon>Chrysomeloidea</taxon>
        <taxon>Chrysomelidae</taxon>
        <taxon>Bruchinae</taxon>
        <taxon>Bruchini</taxon>
        <taxon>Acanthoscelides</taxon>
    </lineage>
</organism>
<dbReference type="EMBL" id="CAKOFQ010007441">
    <property type="protein sequence ID" value="CAH2001235.1"/>
    <property type="molecule type" value="Genomic_DNA"/>
</dbReference>
<reference evidence="1" key="1">
    <citation type="submission" date="2022-03" db="EMBL/GenBank/DDBJ databases">
        <authorList>
            <person name="Sayadi A."/>
        </authorList>
    </citation>
    <scope>NUCLEOTIDE SEQUENCE</scope>
</reference>
<keyword evidence="2" id="KW-1185">Reference proteome</keyword>
<dbReference type="Proteomes" id="UP001152888">
    <property type="component" value="Unassembled WGS sequence"/>
</dbReference>
<proteinExistence type="predicted"/>
<name>A0A9P0LLU3_ACAOB</name>